<keyword evidence="1" id="KW-0805">Transcription regulation</keyword>
<dbReference type="InterPro" id="IPR001647">
    <property type="entry name" value="HTH_TetR"/>
</dbReference>
<dbReference type="PANTHER" id="PTHR30055:SF234">
    <property type="entry name" value="HTH-TYPE TRANSCRIPTIONAL REGULATOR BETI"/>
    <property type="match status" value="1"/>
</dbReference>
<dbReference type="SUPFAM" id="SSF46689">
    <property type="entry name" value="Homeodomain-like"/>
    <property type="match status" value="1"/>
</dbReference>
<evidence type="ECO:0000256" key="2">
    <source>
        <dbReference type="ARBA" id="ARBA00023125"/>
    </source>
</evidence>
<dbReference type="InterPro" id="IPR023772">
    <property type="entry name" value="DNA-bd_HTH_TetR-type_CS"/>
</dbReference>
<name>A0ABP7AAF6_9ACTN</name>
<accession>A0ABP7AAF6</accession>
<sequence>MVINEQDREQAILDAAAGLLCRFGYNKLTMGDVADAVDLHRGLVYLRFKSKDELVAAVLAREMRRYADGWREHLESDPRGGSVASVYRAMMNALKTLPLAAAVVARDEELFGKYLRKPGSVFDPRRHHSLNTQAFLRVMQEVGAIEPDVDTRAMAVIFDALAPAVRRMYPAGRTAPHDAAQPSSDEVLEAMARMFERALPPVDDAALAAGKAVLLSGLDQAIADSADQALADSDGEPVHHEGDMP</sequence>
<evidence type="ECO:0000256" key="1">
    <source>
        <dbReference type="ARBA" id="ARBA00023015"/>
    </source>
</evidence>
<comment type="caution">
    <text evidence="6">The sequence shown here is derived from an EMBL/GenBank/DDBJ whole genome shotgun (WGS) entry which is preliminary data.</text>
</comment>
<dbReference type="Pfam" id="PF00440">
    <property type="entry name" value="TetR_N"/>
    <property type="match status" value="1"/>
</dbReference>
<dbReference type="PROSITE" id="PS01081">
    <property type="entry name" value="HTH_TETR_1"/>
    <property type="match status" value="1"/>
</dbReference>
<dbReference type="PANTHER" id="PTHR30055">
    <property type="entry name" value="HTH-TYPE TRANSCRIPTIONAL REGULATOR RUTR"/>
    <property type="match status" value="1"/>
</dbReference>
<dbReference type="EMBL" id="BAABDQ010000104">
    <property type="protein sequence ID" value="GAA3628145.1"/>
    <property type="molecule type" value="Genomic_DNA"/>
</dbReference>
<evidence type="ECO:0000256" key="3">
    <source>
        <dbReference type="ARBA" id="ARBA00023163"/>
    </source>
</evidence>
<evidence type="ECO:0000313" key="6">
    <source>
        <dbReference type="EMBL" id="GAA3628145.1"/>
    </source>
</evidence>
<dbReference type="PROSITE" id="PS50977">
    <property type="entry name" value="HTH_TETR_2"/>
    <property type="match status" value="1"/>
</dbReference>
<evidence type="ECO:0000259" key="5">
    <source>
        <dbReference type="PROSITE" id="PS50977"/>
    </source>
</evidence>
<dbReference type="InterPro" id="IPR050109">
    <property type="entry name" value="HTH-type_TetR-like_transc_reg"/>
</dbReference>
<dbReference type="RefSeq" id="WP_345581428.1">
    <property type="nucleotide sequence ID" value="NZ_BAABDQ010000104.1"/>
</dbReference>
<feature type="domain" description="HTH tetR-type" evidence="5">
    <location>
        <begin position="6"/>
        <end position="66"/>
    </location>
</feature>
<reference evidence="7" key="1">
    <citation type="journal article" date="2019" name="Int. J. Syst. Evol. Microbiol.">
        <title>The Global Catalogue of Microorganisms (GCM) 10K type strain sequencing project: providing services to taxonomists for standard genome sequencing and annotation.</title>
        <authorList>
            <consortium name="The Broad Institute Genomics Platform"/>
            <consortium name="The Broad Institute Genome Sequencing Center for Infectious Disease"/>
            <person name="Wu L."/>
            <person name="Ma J."/>
        </authorList>
    </citation>
    <scope>NUCLEOTIDE SEQUENCE [LARGE SCALE GENOMIC DNA]</scope>
    <source>
        <strain evidence="7">JCM 17326</strain>
    </source>
</reference>
<organism evidence="6 7">
    <name type="scientific">Nonomuraea rosea</name>
    <dbReference type="NCBI Taxonomy" id="638574"/>
    <lineage>
        <taxon>Bacteria</taxon>
        <taxon>Bacillati</taxon>
        <taxon>Actinomycetota</taxon>
        <taxon>Actinomycetes</taxon>
        <taxon>Streptosporangiales</taxon>
        <taxon>Streptosporangiaceae</taxon>
        <taxon>Nonomuraea</taxon>
    </lineage>
</organism>
<keyword evidence="2 4" id="KW-0238">DNA-binding</keyword>
<dbReference type="InterPro" id="IPR009057">
    <property type="entry name" value="Homeodomain-like_sf"/>
</dbReference>
<dbReference type="Proteomes" id="UP001500630">
    <property type="component" value="Unassembled WGS sequence"/>
</dbReference>
<feature type="DNA-binding region" description="H-T-H motif" evidence="4">
    <location>
        <begin position="29"/>
        <end position="48"/>
    </location>
</feature>
<keyword evidence="3" id="KW-0804">Transcription</keyword>
<protein>
    <recommendedName>
        <fullName evidence="5">HTH tetR-type domain-containing protein</fullName>
    </recommendedName>
</protein>
<evidence type="ECO:0000313" key="7">
    <source>
        <dbReference type="Proteomes" id="UP001500630"/>
    </source>
</evidence>
<keyword evidence="7" id="KW-1185">Reference proteome</keyword>
<dbReference type="Gene3D" id="1.10.357.10">
    <property type="entry name" value="Tetracycline Repressor, domain 2"/>
    <property type="match status" value="1"/>
</dbReference>
<proteinExistence type="predicted"/>
<dbReference type="PRINTS" id="PR00455">
    <property type="entry name" value="HTHTETR"/>
</dbReference>
<gene>
    <name evidence="6" type="ORF">GCM10022419_136420</name>
</gene>
<evidence type="ECO:0000256" key="4">
    <source>
        <dbReference type="PROSITE-ProRule" id="PRU00335"/>
    </source>
</evidence>